<sequence>MTALLDIRNLTVEFDTPGGIVKAVNGLSYCVEEGETLGIVGESGSGKSVHILALLGLLPTPPARIVSGEAWFNGQNLMTLSDRALREIRGGQIGMVFQDPMSSLNPVLTVGRQLREVLQRHTDLRGAALKARIVELLDIVGIPHPEARLSQYPHEFSGGMRQRVLIAIGMACNPRLLIADEATTALDVTVQAQILDLVRKLKEDFGTTVIWVTHDMGVVAELADTVQVMYGGRIMERGPVRSVFHSPRSAYTWGLLKSLPTEGARTQKRLYQIPGSPPNMANMPAGDPFAPRNHFATERCHTEVPPLRNVDGSRDHQFAAWYDLPALLAREAADAEARS</sequence>
<dbReference type="SUPFAM" id="SSF52540">
    <property type="entry name" value="P-loop containing nucleoside triphosphate hydrolases"/>
    <property type="match status" value="1"/>
</dbReference>
<proteinExistence type="inferred from homology"/>
<dbReference type="SMART" id="SM00382">
    <property type="entry name" value="AAA"/>
    <property type="match status" value="1"/>
</dbReference>
<dbReference type="NCBIfam" id="TIGR01727">
    <property type="entry name" value="oligo_HPY"/>
    <property type="match status" value="1"/>
</dbReference>
<evidence type="ECO:0000256" key="1">
    <source>
        <dbReference type="ARBA" id="ARBA00004417"/>
    </source>
</evidence>
<evidence type="ECO:0000313" key="10">
    <source>
        <dbReference type="Proteomes" id="UP001385499"/>
    </source>
</evidence>
<dbReference type="PROSITE" id="PS00211">
    <property type="entry name" value="ABC_TRANSPORTER_1"/>
    <property type="match status" value="1"/>
</dbReference>
<gene>
    <name evidence="9" type="ORF">V6575_20990</name>
</gene>
<protein>
    <submittedName>
        <fullName evidence="9">ABC transporter ATP-binding protein</fullName>
    </submittedName>
</protein>
<name>A0ABU8TQX4_9HYPH</name>
<dbReference type="GO" id="GO:0005524">
    <property type="term" value="F:ATP binding"/>
    <property type="evidence" value="ECO:0007669"/>
    <property type="project" value="UniProtKB-KW"/>
</dbReference>
<comment type="similarity">
    <text evidence="2">Belongs to the ABC transporter superfamily.</text>
</comment>
<accession>A0ABU8TQX4</accession>
<keyword evidence="4" id="KW-1003">Cell membrane</keyword>
<dbReference type="InterPro" id="IPR027417">
    <property type="entry name" value="P-loop_NTPase"/>
</dbReference>
<evidence type="ECO:0000256" key="2">
    <source>
        <dbReference type="ARBA" id="ARBA00005417"/>
    </source>
</evidence>
<evidence type="ECO:0000313" key="9">
    <source>
        <dbReference type="EMBL" id="MEJ8476571.1"/>
    </source>
</evidence>
<dbReference type="InterPro" id="IPR003593">
    <property type="entry name" value="AAA+_ATPase"/>
</dbReference>
<dbReference type="PANTHER" id="PTHR43297">
    <property type="entry name" value="OLIGOPEPTIDE TRANSPORT ATP-BINDING PROTEIN APPD"/>
    <property type="match status" value="1"/>
</dbReference>
<evidence type="ECO:0000256" key="3">
    <source>
        <dbReference type="ARBA" id="ARBA00022448"/>
    </source>
</evidence>
<evidence type="ECO:0000259" key="8">
    <source>
        <dbReference type="PROSITE" id="PS50893"/>
    </source>
</evidence>
<evidence type="ECO:0000256" key="6">
    <source>
        <dbReference type="ARBA" id="ARBA00022840"/>
    </source>
</evidence>
<comment type="caution">
    <text evidence="9">The sequence shown here is derived from an EMBL/GenBank/DDBJ whole genome shotgun (WGS) entry which is preliminary data.</text>
</comment>
<keyword evidence="5" id="KW-0547">Nucleotide-binding</keyword>
<evidence type="ECO:0000256" key="4">
    <source>
        <dbReference type="ARBA" id="ARBA00022475"/>
    </source>
</evidence>
<dbReference type="InterPro" id="IPR017871">
    <property type="entry name" value="ABC_transporter-like_CS"/>
</dbReference>
<dbReference type="PROSITE" id="PS50893">
    <property type="entry name" value="ABC_TRANSPORTER_2"/>
    <property type="match status" value="1"/>
</dbReference>
<feature type="domain" description="ABC transporter" evidence="8">
    <location>
        <begin position="7"/>
        <end position="256"/>
    </location>
</feature>
<dbReference type="EMBL" id="JBAKIA010000021">
    <property type="protein sequence ID" value="MEJ8476571.1"/>
    <property type="molecule type" value="Genomic_DNA"/>
</dbReference>
<dbReference type="Proteomes" id="UP001385499">
    <property type="component" value="Unassembled WGS sequence"/>
</dbReference>
<evidence type="ECO:0000256" key="7">
    <source>
        <dbReference type="ARBA" id="ARBA00023136"/>
    </source>
</evidence>
<keyword evidence="10" id="KW-1185">Reference proteome</keyword>
<dbReference type="InterPro" id="IPR013563">
    <property type="entry name" value="Oligopep_ABC_C"/>
</dbReference>
<dbReference type="InterPro" id="IPR003439">
    <property type="entry name" value="ABC_transporter-like_ATP-bd"/>
</dbReference>
<dbReference type="InterPro" id="IPR050388">
    <property type="entry name" value="ABC_Ni/Peptide_Import"/>
</dbReference>
<dbReference type="CDD" id="cd03257">
    <property type="entry name" value="ABC_NikE_OppD_transporters"/>
    <property type="match status" value="1"/>
</dbReference>
<comment type="subcellular location">
    <subcellularLocation>
        <location evidence="1">Cell inner membrane</location>
        <topology evidence="1">Peripheral membrane protein</topology>
    </subcellularLocation>
</comment>
<dbReference type="PANTHER" id="PTHR43297:SF2">
    <property type="entry name" value="DIPEPTIDE TRANSPORT ATP-BINDING PROTEIN DPPD"/>
    <property type="match status" value="1"/>
</dbReference>
<keyword evidence="3" id="KW-0813">Transport</keyword>
<dbReference type="Pfam" id="PF00005">
    <property type="entry name" value="ABC_tran"/>
    <property type="match status" value="1"/>
</dbReference>
<organism evidence="9 10">
    <name type="scientific">Roseibium algae</name>
    <dbReference type="NCBI Taxonomy" id="3123038"/>
    <lineage>
        <taxon>Bacteria</taxon>
        <taxon>Pseudomonadati</taxon>
        <taxon>Pseudomonadota</taxon>
        <taxon>Alphaproteobacteria</taxon>
        <taxon>Hyphomicrobiales</taxon>
        <taxon>Stappiaceae</taxon>
        <taxon>Roseibium</taxon>
    </lineage>
</organism>
<dbReference type="Pfam" id="PF08352">
    <property type="entry name" value="oligo_HPY"/>
    <property type="match status" value="1"/>
</dbReference>
<dbReference type="Gene3D" id="3.40.50.300">
    <property type="entry name" value="P-loop containing nucleotide triphosphate hydrolases"/>
    <property type="match status" value="1"/>
</dbReference>
<reference evidence="9 10" key="1">
    <citation type="submission" date="2024-02" db="EMBL/GenBank/DDBJ databases">
        <title>Roseibium algae sp. nov., isolated from marine alga (Grateloupia sp.), showing potential in myo-inositol conversion.</title>
        <authorList>
            <person name="Wang Y."/>
        </authorList>
    </citation>
    <scope>NUCLEOTIDE SEQUENCE [LARGE SCALE GENOMIC DNA]</scope>
    <source>
        <strain evidence="9 10">H3510</strain>
    </source>
</reference>
<keyword evidence="7" id="KW-0472">Membrane</keyword>
<keyword evidence="6 9" id="KW-0067">ATP-binding</keyword>
<evidence type="ECO:0000256" key="5">
    <source>
        <dbReference type="ARBA" id="ARBA00022741"/>
    </source>
</evidence>
<dbReference type="RefSeq" id="WP_340277211.1">
    <property type="nucleotide sequence ID" value="NZ_JBAKIA010000021.1"/>
</dbReference>